<dbReference type="InterPro" id="IPR013229">
    <property type="entry name" value="PEGA"/>
</dbReference>
<keyword evidence="4" id="KW-1185">Reference proteome</keyword>
<dbReference type="Proteomes" id="UP000001693">
    <property type="component" value="Chromosome"/>
</dbReference>
<feature type="signal peptide" evidence="1">
    <location>
        <begin position="1"/>
        <end position="21"/>
    </location>
</feature>
<dbReference type="EMBL" id="CP001013">
    <property type="protein sequence ID" value="ACB36109.1"/>
    <property type="molecule type" value="Genomic_DNA"/>
</dbReference>
<dbReference type="Pfam" id="PF08308">
    <property type="entry name" value="PEGA"/>
    <property type="match status" value="1"/>
</dbReference>
<evidence type="ECO:0000313" key="4">
    <source>
        <dbReference type="Proteomes" id="UP000001693"/>
    </source>
</evidence>
<name>B1Y7G1_LEPCP</name>
<feature type="chain" id="PRO_5002772906" description="PEGA domain-containing protein" evidence="1">
    <location>
        <begin position="22"/>
        <end position="130"/>
    </location>
</feature>
<accession>B1Y7G1</accession>
<dbReference type="eggNOG" id="ENOG50318IS">
    <property type="taxonomic scope" value="Bacteria"/>
</dbReference>
<dbReference type="AlphaFoldDB" id="B1Y7G1"/>
<evidence type="ECO:0000259" key="2">
    <source>
        <dbReference type="Pfam" id="PF08308"/>
    </source>
</evidence>
<proteinExistence type="predicted"/>
<organism evidence="3 4">
    <name type="scientific">Leptothrix cholodnii (strain ATCC 51168 / LMG 8142 / SP-6)</name>
    <name type="common">Leptothrix discophora (strain SP-6)</name>
    <dbReference type="NCBI Taxonomy" id="395495"/>
    <lineage>
        <taxon>Bacteria</taxon>
        <taxon>Pseudomonadati</taxon>
        <taxon>Pseudomonadota</taxon>
        <taxon>Betaproteobacteria</taxon>
        <taxon>Burkholderiales</taxon>
        <taxon>Sphaerotilaceae</taxon>
        <taxon>Leptothrix</taxon>
    </lineage>
</organism>
<dbReference type="HOGENOM" id="CLU_160499_0_0_4"/>
<feature type="domain" description="PEGA" evidence="2">
    <location>
        <begin position="33"/>
        <end position="80"/>
    </location>
</feature>
<sequence precursor="true">MTSGIFMKLKFLALACVVALGGCSSIIKGTSETISVNSIEKGTTIYVDGAARGLDSASVSVKKGKPHSIRAEKDGCQAVTADTTETFDPTSLLGILLDFGIFSIPIDLMSGAAWKVEPTTYTVTPICQKQ</sequence>
<reference evidence="3 4" key="1">
    <citation type="submission" date="2008-03" db="EMBL/GenBank/DDBJ databases">
        <title>Complete sequence of Leptothrix cholodnii SP-6.</title>
        <authorList>
            <consortium name="US DOE Joint Genome Institute"/>
            <person name="Copeland A."/>
            <person name="Lucas S."/>
            <person name="Lapidus A."/>
            <person name="Glavina del Rio T."/>
            <person name="Dalin E."/>
            <person name="Tice H."/>
            <person name="Bruce D."/>
            <person name="Goodwin L."/>
            <person name="Pitluck S."/>
            <person name="Chertkov O."/>
            <person name="Brettin T."/>
            <person name="Detter J.C."/>
            <person name="Han C."/>
            <person name="Kuske C.R."/>
            <person name="Schmutz J."/>
            <person name="Larimer F."/>
            <person name="Land M."/>
            <person name="Hauser L."/>
            <person name="Kyrpides N."/>
            <person name="Lykidis A."/>
            <person name="Emerson D."/>
            <person name="Richardson P."/>
        </authorList>
    </citation>
    <scope>NUCLEOTIDE SEQUENCE [LARGE SCALE GENOMIC DNA]</scope>
    <source>
        <strain evidence="4">ATCC 51168 / LMG 8142 / SP-6</strain>
    </source>
</reference>
<dbReference type="OrthoDB" id="7283452at2"/>
<dbReference type="KEGG" id="lch:Lcho_3855"/>
<evidence type="ECO:0000313" key="3">
    <source>
        <dbReference type="EMBL" id="ACB36109.1"/>
    </source>
</evidence>
<protein>
    <recommendedName>
        <fullName evidence="2">PEGA domain-containing protein</fullName>
    </recommendedName>
</protein>
<gene>
    <name evidence="3" type="ordered locus">Lcho_3855</name>
</gene>
<evidence type="ECO:0000256" key="1">
    <source>
        <dbReference type="SAM" id="SignalP"/>
    </source>
</evidence>
<keyword evidence="1" id="KW-0732">Signal</keyword>